<proteinExistence type="inferred from homology"/>
<organism evidence="1">
    <name type="scientific">hydrothermal vent metagenome</name>
    <dbReference type="NCBI Taxonomy" id="652676"/>
    <lineage>
        <taxon>unclassified sequences</taxon>
        <taxon>metagenomes</taxon>
        <taxon>ecological metagenomes</taxon>
    </lineage>
</organism>
<dbReference type="SUPFAM" id="SSF53335">
    <property type="entry name" value="S-adenosyl-L-methionine-dependent methyltransferases"/>
    <property type="match status" value="1"/>
</dbReference>
<keyword evidence="1" id="KW-0489">Methyltransferase</keyword>
<dbReference type="GO" id="GO:0008990">
    <property type="term" value="F:rRNA (guanine-N2-)-methyltransferase activity"/>
    <property type="evidence" value="ECO:0007669"/>
    <property type="project" value="InterPro"/>
</dbReference>
<dbReference type="PANTHER" id="PTHR36112">
    <property type="entry name" value="RIBOSOMAL RNA SMALL SUBUNIT METHYLTRANSFERASE J"/>
    <property type="match status" value="1"/>
</dbReference>
<dbReference type="AlphaFoldDB" id="A0A3B0XD11"/>
<evidence type="ECO:0000313" key="1">
    <source>
        <dbReference type="EMBL" id="VAW61322.1"/>
    </source>
</evidence>
<protein>
    <submittedName>
        <fullName evidence="1">16S rRNA (Guanine(1516)-N(2))-methyltransferase</fullName>
        <ecNumber evidence="1">2.1.1.242</ecNumber>
    </submittedName>
</protein>
<dbReference type="EC" id="2.1.1.242" evidence="1"/>
<dbReference type="InterPro" id="IPR029063">
    <property type="entry name" value="SAM-dependent_MTases_sf"/>
</dbReference>
<sequence>MAEFYYTWQMKTPETRLLSVSFNHPSMKSAAEAFAQTHELACQPLHKAHSELTLNYTETGLEIIDLKEKMSLNVDFTGGSLGHRKKYGGGRGQTIAKAIGIKQGKPAPDILDATAGLAKDSYVFACLGCKVTLLERSPVIAALVQDGISRGKLNIEFSETIHRGFTLYNTDALQYILAIDEKNRPEVIYLDPMYPGKKKSASVKKNMQILQKLLGHDLDTSDVLKAALGKAQKRVVVKRPKTAVALLSEYKATLSYESKATRYDVYVISK</sequence>
<name>A0A3B0XD11_9ZZZZ</name>
<keyword evidence="1" id="KW-0808">Transferase</keyword>
<gene>
    <name evidence="1" type="ORF">MNBD_GAMMA09-719</name>
</gene>
<dbReference type="EMBL" id="UOFI01000010">
    <property type="protein sequence ID" value="VAW61322.1"/>
    <property type="molecule type" value="Genomic_DNA"/>
</dbReference>
<dbReference type="Gene3D" id="3.40.50.150">
    <property type="entry name" value="Vaccinia Virus protein VP39"/>
    <property type="match status" value="1"/>
</dbReference>
<dbReference type="HAMAP" id="MF_01523">
    <property type="entry name" value="16SrRNA_methyltr_J"/>
    <property type="match status" value="1"/>
</dbReference>
<dbReference type="Pfam" id="PF04445">
    <property type="entry name" value="SAM_MT"/>
    <property type="match status" value="1"/>
</dbReference>
<dbReference type="InterPro" id="IPR007536">
    <property type="entry name" value="16SrRNA_methylTrfase_J"/>
</dbReference>
<accession>A0A3B0XD11</accession>
<reference evidence="1" key="1">
    <citation type="submission" date="2018-06" db="EMBL/GenBank/DDBJ databases">
        <authorList>
            <person name="Zhirakovskaya E."/>
        </authorList>
    </citation>
    <scope>NUCLEOTIDE SEQUENCE</scope>
</reference>
<dbReference type="PANTHER" id="PTHR36112:SF1">
    <property type="entry name" value="RIBOSOMAL RNA SMALL SUBUNIT METHYLTRANSFERASE J"/>
    <property type="match status" value="1"/>
</dbReference>